<dbReference type="PANTHER" id="PTHR45749">
    <property type="match status" value="1"/>
</dbReference>
<evidence type="ECO:0000313" key="3">
    <source>
        <dbReference type="Proteomes" id="UP000801492"/>
    </source>
</evidence>
<dbReference type="PANTHER" id="PTHR45749:SF14">
    <property type="entry name" value="TTF-TYPE DOMAIN-CONTAINING PROTEIN"/>
    <property type="match status" value="1"/>
</dbReference>
<proteinExistence type="predicted"/>
<accession>A0A8K0G3A6</accession>
<sequence>KKTEDVPALQEWLNRKDYQWLSHNILNKYIGLLASKVLENIRNFLKEAKYSSIVIDETSDISIKEQMSFCFRVVDNNFNIHELFVGFYETTNTDASNLFNIVKVVILRFHLSFKECRGQCYDGASNMSGSVTGIQTRVKEVEPPAVFVHCLAHSLNLDVQDALKELTLLRNFLNVIKDLIGFVQNSPKRLHWFKSFYFDGSTLGNLQPFCPRLWCVRILLLKSDRSNYKALIHFLTISTLS</sequence>
<gene>
    <name evidence="2" type="ORF">ILUMI_21900</name>
</gene>
<keyword evidence="3" id="KW-1185">Reference proteome</keyword>
<feature type="non-terminal residue" evidence="2">
    <location>
        <position position="1"/>
    </location>
</feature>
<reference evidence="2" key="1">
    <citation type="submission" date="2019-08" db="EMBL/GenBank/DDBJ databases">
        <title>The genome of the North American firefly Photinus pyralis.</title>
        <authorList>
            <consortium name="Photinus pyralis genome working group"/>
            <person name="Fallon T.R."/>
            <person name="Sander Lower S.E."/>
            <person name="Weng J.-K."/>
        </authorList>
    </citation>
    <scope>NUCLEOTIDE SEQUENCE</scope>
    <source>
        <strain evidence="2">TRF0915ILg1</strain>
        <tissue evidence="2">Whole body</tissue>
    </source>
</reference>
<name>A0A8K0G3A6_IGNLU</name>
<feature type="domain" description="DUF4371" evidence="1">
    <location>
        <begin position="21"/>
        <end position="133"/>
    </location>
</feature>
<comment type="caution">
    <text evidence="2">The sequence shown here is derived from an EMBL/GenBank/DDBJ whole genome shotgun (WGS) entry which is preliminary data.</text>
</comment>
<dbReference type="OrthoDB" id="6762374at2759"/>
<evidence type="ECO:0000259" key="1">
    <source>
        <dbReference type="Pfam" id="PF14291"/>
    </source>
</evidence>
<dbReference type="EMBL" id="VTPC01090205">
    <property type="protein sequence ID" value="KAF2884279.1"/>
    <property type="molecule type" value="Genomic_DNA"/>
</dbReference>
<dbReference type="Proteomes" id="UP000801492">
    <property type="component" value="Unassembled WGS sequence"/>
</dbReference>
<dbReference type="Pfam" id="PF14291">
    <property type="entry name" value="DUF4371"/>
    <property type="match status" value="1"/>
</dbReference>
<organism evidence="2 3">
    <name type="scientific">Ignelater luminosus</name>
    <name type="common">Cucubano</name>
    <name type="synonym">Pyrophorus luminosus</name>
    <dbReference type="NCBI Taxonomy" id="2038154"/>
    <lineage>
        <taxon>Eukaryota</taxon>
        <taxon>Metazoa</taxon>
        <taxon>Ecdysozoa</taxon>
        <taxon>Arthropoda</taxon>
        <taxon>Hexapoda</taxon>
        <taxon>Insecta</taxon>
        <taxon>Pterygota</taxon>
        <taxon>Neoptera</taxon>
        <taxon>Endopterygota</taxon>
        <taxon>Coleoptera</taxon>
        <taxon>Polyphaga</taxon>
        <taxon>Elateriformia</taxon>
        <taxon>Elateroidea</taxon>
        <taxon>Elateridae</taxon>
        <taxon>Agrypninae</taxon>
        <taxon>Pyrophorini</taxon>
        <taxon>Ignelater</taxon>
    </lineage>
</organism>
<dbReference type="SUPFAM" id="SSF53098">
    <property type="entry name" value="Ribonuclease H-like"/>
    <property type="match status" value="1"/>
</dbReference>
<dbReference type="InterPro" id="IPR025398">
    <property type="entry name" value="DUF4371"/>
</dbReference>
<evidence type="ECO:0000313" key="2">
    <source>
        <dbReference type="EMBL" id="KAF2884279.1"/>
    </source>
</evidence>
<dbReference type="AlphaFoldDB" id="A0A8K0G3A6"/>
<protein>
    <recommendedName>
        <fullName evidence="1">DUF4371 domain-containing protein</fullName>
    </recommendedName>
</protein>
<dbReference type="InterPro" id="IPR012337">
    <property type="entry name" value="RNaseH-like_sf"/>
</dbReference>